<evidence type="ECO:0000313" key="2">
    <source>
        <dbReference type="EMBL" id="AVD70218.1"/>
    </source>
</evidence>
<reference evidence="2 3" key="1">
    <citation type="journal article" date="2018" name="MBio">
        <title>Insights into the evolution of host association through the isolation and characterization of a novel human periodontal pathobiont, Desulfobulbus oralis.</title>
        <authorList>
            <person name="Cross K.L."/>
            <person name="Chirania P."/>
            <person name="Xiong W."/>
            <person name="Beall C.J."/>
            <person name="Elkins J.G."/>
            <person name="Giannone R.J."/>
            <person name="Griffen A.L."/>
            <person name="Guss A.M."/>
            <person name="Hettich R.L."/>
            <person name="Joshi S.S."/>
            <person name="Mokrzan E.M."/>
            <person name="Martin R.K."/>
            <person name="Zhulin I.B."/>
            <person name="Leys E.J."/>
            <person name="Podar M."/>
        </authorList>
    </citation>
    <scope>NUCLEOTIDE SEQUENCE [LARGE SCALE GENOMIC DNA]</scope>
    <source>
        <strain evidence="2 3">ORNL</strain>
    </source>
</reference>
<dbReference type="KEGG" id="deo:CAY53_00920"/>
<proteinExistence type="predicted"/>
<dbReference type="AlphaFoldDB" id="A0A2L1GKP0"/>
<evidence type="ECO:0000256" key="1">
    <source>
        <dbReference type="SAM" id="SignalP"/>
    </source>
</evidence>
<feature type="signal peptide" evidence="1">
    <location>
        <begin position="1"/>
        <end position="26"/>
    </location>
</feature>
<dbReference type="Proteomes" id="UP000239867">
    <property type="component" value="Chromosome"/>
</dbReference>
<gene>
    <name evidence="2" type="ORF">CAY53_00920</name>
</gene>
<organism evidence="2 3">
    <name type="scientific">Desulfobulbus oralis</name>
    <dbReference type="NCBI Taxonomy" id="1986146"/>
    <lineage>
        <taxon>Bacteria</taxon>
        <taxon>Pseudomonadati</taxon>
        <taxon>Thermodesulfobacteriota</taxon>
        <taxon>Desulfobulbia</taxon>
        <taxon>Desulfobulbales</taxon>
        <taxon>Desulfobulbaceae</taxon>
        <taxon>Desulfobulbus</taxon>
    </lineage>
</organism>
<name>A0A2L1GKP0_9BACT</name>
<dbReference type="EMBL" id="CP021255">
    <property type="protein sequence ID" value="AVD70218.1"/>
    <property type="molecule type" value="Genomic_DNA"/>
</dbReference>
<feature type="chain" id="PRO_5014998814" evidence="1">
    <location>
        <begin position="27"/>
        <end position="233"/>
    </location>
</feature>
<keyword evidence="1" id="KW-0732">Signal</keyword>
<protein>
    <submittedName>
        <fullName evidence="2">Uncharacterized protein</fullName>
    </submittedName>
</protein>
<evidence type="ECO:0000313" key="3">
    <source>
        <dbReference type="Proteomes" id="UP000239867"/>
    </source>
</evidence>
<keyword evidence="3" id="KW-1185">Reference proteome</keyword>
<sequence>MLRRFLSVLLLLPLFCSLTVLSVAQAGAVQPSLAGAAKENYTVDTEPGFYKSPAYRNMLTMDRIEYDWLYKINMDFIKNGLAAYYKSGDKDYMRRALVSKGYKFHIAPTIDERWEVDGRPVWQPARLASMATHVYSDLFCDYQQEYKGDIYEYWLLEMGVNGREYGYRYCEFIITKAPAREALRSMIYQSTKFVREYKVDDAFTIVYPQTKFEATMLGQGLIRCPGCCDGISR</sequence>
<accession>A0A2L1GKP0</accession>